<evidence type="ECO:0000313" key="6">
    <source>
        <dbReference type="EMBL" id="KAK2159554.1"/>
    </source>
</evidence>
<evidence type="ECO:0000313" key="7">
    <source>
        <dbReference type="Proteomes" id="UP001208570"/>
    </source>
</evidence>
<proteinExistence type="inferred from homology"/>
<keyword evidence="7" id="KW-1185">Reference proteome</keyword>
<dbReference type="PANTHER" id="PTHR43785">
    <property type="entry name" value="GAMMA-GLUTAMYLPUTRESCINE SYNTHETASE"/>
    <property type="match status" value="1"/>
</dbReference>
<sequence length="514" mass="57576">MFLFTDQLYKLIGKERFEAAARRHGARTNQPETMAARLGDDRQIKPGGAESDPESIALDPGSLGSIDLAEKADELGIKYFLVSYTPLNADTRVSLIPKRAIADVQRSGCGVPAAMFFKADGADPEMYLRPDARTLVQLPWKPEYAWLSSNLYMGGEPFKQCPRAALIRQCERAKKMGYIMKTGIEPEFLILSKDGRQLGDLQDARQPMSLQEPLAMMRNSPLMTRISETMEQLGWEPYEIDHEATCCQYEINFGFVNCLTMADRHAFMKFMMKELAELEGLCVTFMPIPFPNLLCANGLHINLSLWDVAGGKNVFKDPSDGALGFSKIGYHFIGGLKEHARASCALMCPTVNSYKRLNAGSWCPNTVSWGGNNRTVLLRVPASNRIEHRLADGSCNPYLSQAAILAAGPVRVDPILANNPDEIRLSAKCVLKPKIIFLPDPGTRCDTLISDFPEKLDTMPKNLLDAIRTLEKDEYMCAQLGPELVEGFSFLKNKEWDIYMSQISQWEMDYYFNC</sequence>
<dbReference type="EMBL" id="JAODUP010000151">
    <property type="protein sequence ID" value="KAK2159554.1"/>
    <property type="molecule type" value="Genomic_DNA"/>
</dbReference>
<evidence type="ECO:0000256" key="3">
    <source>
        <dbReference type="RuleBase" id="RU000384"/>
    </source>
</evidence>
<gene>
    <name evidence="6" type="ORF">LSH36_151g07076</name>
</gene>
<name>A0AAD9JV34_9ANNE</name>
<evidence type="ECO:0000256" key="4">
    <source>
        <dbReference type="SAM" id="MobiDB-lite"/>
    </source>
</evidence>
<dbReference type="AlphaFoldDB" id="A0AAD9JV34"/>
<protein>
    <recommendedName>
        <fullName evidence="5">GS catalytic domain-containing protein</fullName>
    </recommendedName>
</protein>
<dbReference type="SUPFAM" id="SSF54368">
    <property type="entry name" value="Glutamine synthetase, N-terminal domain"/>
    <property type="match status" value="1"/>
</dbReference>
<reference evidence="6" key="1">
    <citation type="journal article" date="2023" name="Mol. Biol. Evol.">
        <title>Third-Generation Sequencing Reveals the Adaptive Role of the Epigenome in Three Deep-Sea Polychaetes.</title>
        <authorList>
            <person name="Perez M."/>
            <person name="Aroh O."/>
            <person name="Sun Y."/>
            <person name="Lan Y."/>
            <person name="Juniper S.K."/>
            <person name="Young C.R."/>
            <person name="Angers B."/>
            <person name="Qian P.Y."/>
        </authorList>
    </citation>
    <scope>NUCLEOTIDE SEQUENCE</scope>
    <source>
        <strain evidence="6">P08H-3</strain>
    </source>
</reference>
<dbReference type="Gene3D" id="3.30.590.10">
    <property type="entry name" value="Glutamine synthetase/guanido kinase, catalytic domain"/>
    <property type="match status" value="1"/>
</dbReference>
<dbReference type="Pfam" id="PF00120">
    <property type="entry name" value="Gln-synt_C"/>
    <property type="match status" value="2"/>
</dbReference>
<dbReference type="Gene3D" id="3.10.20.70">
    <property type="entry name" value="Glutamine synthetase, N-terminal domain"/>
    <property type="match status" value="1"/>
</dbReference>
<dbReference type="Proteomes" id="UP001208570">
    <property type="component" value="Unassembled WGS sequence"/>
</dbReference>
<comment type="caution">
    <text evidence="6">The sequence shown here is derived from an EMBL/GenBank/DDBJ whole genome shotgun (WGS) entry which is preliminary data.</text>
</comment>
<dbReference type="InterPro" id="IPR008146">
    <property type="entry name" value="Gln_synth_cat_dom"/>
</dbReference>
<evidence type="ECO:0000256" key="2">
    <source>
        <dbReference type="PROSITE-ProRule" id="PRU01331"/>
    </source>
</evidence>
<evidence type="ECO:0000259" key="5">
    <source>
        <dbReference type="PROSITE" id="PS51987"/>
    </source>
</evidence>
<dbReference type="SUPFAM" id="SSF55931">
    <property type="entry name" value="Glutamine synthetase/guanido kinase"/>
    <property type="match status" value="1"/>
</dbReference>
<dbReference type="GO" id="GO:0006542">
    <property type="term" value="P:glutamine biosynthetic process"/>
    <property type="evidence" value="ECO:0007669"/>
    <property type="project" value="InterPro"/>
</dbReference>
<keyword evidence="1" id="KW-0436">Ligase</keyword>
<dbReference type="SMART" id="SM01230">
    <property type="entry name" value="Gln-synt_C"/>
    <property type="match status" value="1"/>
</dbReference>
<comment type="similarity">
    <text evidence="2 3">Belongs to the glutamine synthetase family.</text>
</comment>
<evidence type="ECO:0000256" key="1">
    <source>
        <dbReference type="ARBA" id="ARBA00022598"/>
    </source>
</evidence>
<dbReference type="PANTHER" id="PTHR43785:SF14">
    <property type="entry name" value="GLUTAMINE SYNTHETASE"/>
    <property type="match status" value="1"/>
</dbReference>
<dbReference type="GO" id="GO:0004356">
    <property type="term" value="F:glutamine synthetase activity"/>
    <property type="evidence" value="ECO:0007669"/>
    <property type="project" value="InterPro"/>
</dbReference>
<organism evidence="6 7">
    <name type="scientific">Paralvinella palmiformis</name>
    <dbReference type="NCBI Taxonomy" id="53620"/>
    <lineage>
        <taxon>Eukaryota</taxon>
        <taxon>Metazoa</taxon>
        <taxon>Spiralia</taxon>
        <taxon>Lophotrochozoa</taxon>
        <taxon>Annelida</taxon>
        <taxon>Polychaeta</taxon>
        <taxon>Sedentaria</taxon>
        <taxon>Canalipalpata</taxon>
        <taxon>Terebellida</taxon>
        <taxon>Terebelliformia</taxon>
        <taxon>Alvinellidae</taxon>
        <taxon>Paralvinella</taxon>
    </lineage>
</organism>
<dbReference type="PROSITE" id="PS51987">
    <property type="entry name" value="GS_CATALYTIC"/>
    <property type="match status" value="1"/>
</dbReference>
<feature type="region of interest" description="Disordered" evidence="4">
    <location>
        <begin position="22"/>
        <end position="56"/>
    </location>
</feature>
<dbReference type="InterPro" id="IPR036651">
    <property type="entry name" value="Gln_synt_N_sf"/>
</dbReference>
<accession>A0AAD9JV34</accession>
<feature type="domain" description="GS catalytic" evidence="5">
    <location>
        <begin position="162"/>
        <end position="514"/>
    </location>
</feature>
<dbReference type="InterPro" id="IPR014746">
    <property type="entry name" value="Gln_synth/guanido_kin_cat_dom"/>
</dbReference>